<comment type="cofactor">
    <cofactor evidence="1">
        <name>Zn(2+)</name>
        <dbReference type="ChEBI" id="CHEBI:29105"/>
    </cofactor>
</comment>
<evidence type="ECO:0000256" key="3">
    <source>
        <dbReference type="ARBA" id="ARBA00012784"/>
    </source>
</evidence>
<dbReference type="Proteomes" id="UP000270616">
    <property type="component" value="Unassembled WGS sequence"/>
</dbReference>
<evidence type="ECO:0000313" key="8">
    <source>
        <dbReference type="EMBL" id="ROZ61958.1"/>
    </source>
</evidence>
<dbReference type="Pfam" id="PF00962">
    <property type="entry name" value="A_deaminase"/>
    <property type="match status" value="1"/>
</dbReference>
<comment type="caution">
    <text evidence="8">The sequence shown here is derived from an EMBL/GenBank/DDBJ whole genome shotgun (WGS) entry which is preliminary data.</text>
</comment>
<dbReference type="GO" id="GO:0006154">
    <property type="term" value="P:adenosine catabolic process"/>
    <property type="evidence" value="ECO:0007669"/>
    <property type="project" value="TreeGrafter"/>
</dbReference>
<keyword evidence="4" id="KW-0479">Metal-binding</keyword>
<keyword evidence="9" id="KW-1185">Reference proteome</keyword>
<dbReference type="EC" id="3.5.4.4" evidence="3"/>
<evidence type="ECO:0000256" key="5">
    <source>
        <dbReference type="ARBA" id="ARBA00022801"/>
    </source>
</evidence>
<evidence type="ECO:0000256" key="6">
    <source>
        <dbReference type="ARBA" id="ARBA00022833"/>
    </source>
</evidence>
<organism evidence="8 9">
    <name type="scientific">Kocuria soli</name>
    <dbReference type="NCBI Taxonomy" id="2485125"/>
    <lineage>
        <taxon>Bacteria</taxon>
        <taxon>Bacillati</taxon>
        <taxon>Actinomycetota</taxon>
        <taxon>Actinomycetes</taxon>
        <taxon>Micrococcales</taxon>
        <taxon>Micrococcaceae</taxon>
        <taxon>Kocuria</taxon>
    </lineage>
</organism>
<comment type="similarity">
    <text evidence="2">Belongs to the metallo-dependent hydrolases superfamily. Adenosine and AMP deaminases family.</text>
</comment>
<name>A0A3N3ZQV7_9MICC</name>
<dbReference type="InterPro" id="IPR006330">
    <property type="entry name" value="Ado/ade_deaminase"/>
</dbReference>
<dbReference type="Gene3D" id="3.20.20.140">
    <property type="entry name" value="Metal-dependent hydrolases"/>
    <property type="match status" value="1"/>
</dbReference>
<keyword evidence="5 8" id="KW-0378">Hydrolase</keyword>
<dbReference type="RefSeq" id="WP_123826360.1">
    <property type="nucleotide sequence ID" value="NZ_RKMF01000016.1"/>
</dbReference>
<evidence type="ECO:0000256" key="1">
    <source>
        <dbReference type="ARBA" id="ARBA00001947"/>
    </source>
</evidence>
<gene>
    <name evidence="8" type="ORF">EDL96_11770</name>
</gene>
<dbReference type="OrthoDB" id="9779574at2"/>
<dbReference type="GO" id="GO:0005829">
    <property type="term" value="C:cytosol"/>
    <property type="evidence" value="ECO:0007669"/>
    <property type="project" value="TreeGrafter"/>
</dbReference>
<proteinExistence type="inferred from homology"/>
<dbReference type="InterPro" id="IPR032466">
    <property type="entry name" value="Metal_Hydrolase"/>
</dbReference>
<dbReference type="GO" id="GO:0043103">
    <property type="term" value="P:hypoxanthine salvage"/>
    <property type="evidence" value="ECO:0007669"/>
    <property type="project" value="TreeGrafter"/>
</dbReference>
<dbReference type="GO" id="GO:0046103">
    <property type="term" value="P:inosine biosynthetic process"/>
    <property type="evidence" value="ECO:0007669"/>
    <property type="project" value="TreeGrafter"/>
</dbReference>
<evidence type="ECO:0000313" key="9">
    <source>
        <dbReference type="Proteomes" id="UP000270616"/>
    </source>
</evidence>
<feature type="domain" description="Adenosine deaminase" evidence="7">
    <location>
        <begin position="29"/>
        <end position="389"/>
    </location>
</feature>
<dbReference type="PANTHER" id="PTHR11409">
    <property type="entry name" value="ADENOSINE DEAMINASE"/>
    <property type="match status" value="1"/>
</dbReference>
<evidence type="ECO:0000256" key="2">
    <source>
        <dbReference type="ARBA" id="ARBA00006676"/>
    </source>
</evidence>
<reference evidence="8 9" key="1">
    <citation type="submission" date="2018-10" db="EMBL/GenBank/DDBJ databases">
        <title>Kocuria sp. M5W7-7, whole genome shotgun sequence.</title>
        <authorList>
            <person name="Tuo L."/>
        </authorList>
    </citation>
    <scope>NUCLEOTIDE SEQUENCE [LARGE SCALE GENOMIC DNA]</scope>
    <source>
        <strain evidence="8 9">M5W7-7</strain>
    </source>
</reference>
<sequence length="416" mass="44129">MTDFPNPNDNGAGSLNPAGDSGGVLRALPKISLHDHLDGSLRPATVVELANQVGHELPVETGAELAEWMVRAGDSGSLESYLETFVHTLAVLQTPEALRRVAREAVEDYVDDGVIHAEVRWAPEQHLTGGMTLEEAVDAVQSGLTEGIAAAAAEGYEISVGQLLCAMRQNDRSEDIARLVIDRYDPVAPGGVLGFDLAGPEAGFEPARHRAALDLLAENLIPVTLHAGEADGVDSIRGALVDGRALRLGHGVRISEDITLTDAPDGDVTIDLGPVATWARDRGIGLEICPRSNRQTRATPAWNPPENLVRVLGPGTAEHPVGFLFRAGFRVVLGPDNRLVSGTDISTELGRLINVHGFSLDDVETLQRNGAQSAFAPLDHRVMLEARITEEFDAVRSAGAQLGLGDLLAAQDEGAL</sequence>
<evidence type="ECO:0000256" key="4">
    <source>
        <dbReference type="ARBA" id="ARBA00022723"/>
    </source>
</evidence>
<evidence type="ECO:0000259" key="7">
    <source>
        <dbReference type="Pfam" id="PF00962"/>
    </source>
</evidence>
<dbReference type="NCBIfam" id="NF006847">
    <property type="entry name" value="PRK09358.1-2"/>
    <property type="match status" value="1"/>
</dbReference>
<accession>A0A3N3ZQV7</accession>
<keyword evidence="6" id="KW-0862">Zinc</keyword>
<dbReference type="AlphaFoldDB" id="A0A3N3ZQV7"/>
<dbReference type="PANTHER" id="PTHR11409:SF43">
    <property type="entry name" value="ADENOSINE DEAMINASE"/>
    <property type="match status" value="1"/>
</dbReference>
<dbReference type="GO" id="GO:0046872">
    <property type="term" value="F:metal ion binding"/>
    <property type="evidence" value="ECO:0007669"/>
    <property type="project" value="UniProtKB-KW"/>
</dbReference>
<dbReference type="EMBL" id="RKMF01000016">
    <property type="protein sequence ID" value="ROZ61958.1"/>
    <property type="molecule type" value="Genomic_DNA"/>
</dbReference>
<dbReference type="InterPro" id="IPR001365">
    <property type="entry name" value="A_deaminase_dom"/>
</dbReference>
<dbReference type="SUPFAM" id="SSF51556">
    <property type="entry name" value="Metallo-dependent hydrolases"/>
    <property type="match status" value="1"/>
</dbReference>
<dbReference type="GO" id="GO:0004000">
    <property type="term" value="F:adenosine deaminase activity"/>
    <property type="evidence" value="ECO:0007669"/>
    <property type="project" value="UniProtKB-ARBA"/>
</dbReference>
<protein>
    <recommendedName>
        <fullName evidence="3">adenosine deaminase</fullName>
        <ecNumber evidence="3">3.5.4.4</ecNumber>
    </recommendedName>
</protein>